<evidence type="ECO:0000313" key="1">
    <source>
        <dbReference type="EMBL" id="AXI59218.1"/>
    </source>
</evidence>
<organism evidence="1 2">
    <name type="scientific">Pseudomonas kribbensis</name>
    <dbReference type="NCBI Taxonomy" id="1628086"/>
    <lineage>
        <taxon>Bacteria</taxon>
        <taxon>Pseudomonadati</taxon>
        <taxon>Pseudomonadota</taxon>
        <taxon>Gammaproteobacteria</taxon>
        <taxon>Pseudomonadales</taxon>
        <taxon>Pseudomonadaceae</taxon>
        <taxon>Pseudomonas</taxon>
    </lineage>
</organism>
<sequence length="124" mass="13755">MNTLISEQNPEREYRAAMQDAALCYMQRHQAEHLGNDQQLFTRTVTHLQTTLDVPNFLAETLTGLAYGELRAGAGQRRLDLKNSSESVAVFADPASGKSYAVPVALIFQYLVEASEPRPKTLSN</sequence>
<name>A0A345RIV2_9PSED</name>
<gene>
    <name evidence="1" type="ORF">DLD99_01600</name>
</gene>
<reference evidence="1 2" key="1">
    <citation type="submission" date="2018-05" db="EMBL/GenBank/DDBJ databases">
        <title>Complete genome sequence of Pseudomonas kribbensis 46-2(T).</title>
        <authorList>
            <person name="Jeong H."/>
            <person name="Lee S.-G."/>
            <person name="Rha E."/>
            <person name="Kim H."/>
        </authorList>
    </citation>
    <scope>NUCLEOTIDE SEQUENCE [LARGE SCALE GENOMIC DNA]</scope>
    <source>
        <strain evidence="1 2">46-2</strain>
    </source>
</reference>
<proteinExistence type="predicted"/>
<dbReference type="RefSeq" id="WP_114881046.1">
    <property type="nucleotide sequence ID" value="NZ_CP029608.1"/>
</dbReference>
<dbReference type="AlphaFoldDB" id="A0A345RIV2"/>
<protein>
    <submittedName>
        <fullName evidence="1">Uncharacterized protein</fullName>
    </submittedName>
</protein>
<accession>A0A345RIV2</accession>
<keyword evidence="2" id="KW-1185">Reference proteome</keyword>
<dbReference type="KEGG" id="pke:DLD99_01600"/>
<evidence type="ECO:0000313" key="2">
    <source>
        <dbReference type="Proteomes" id="UP000253720"/>
    </source>
</evidence>
<dbReference type="Proteomes" id="UP000253720">
    <property type="component" value="Chromosome"/>
</dbReference>
<dbReference type="EMBL" id="CP029608">
    <property type="protein sequence ID" value="AXI59218.1"/>
    <property type="molecule type" value="Genomic_DNA"/>
</dbReference>